<feature type="region of interest" description="Disordered" evidence="1">
    <location>
        <begin position="141"/>
        <end position="167"/>
    </location>
</feature>
<dbReference type="InterPro" id="IPR015947">
    <property type="entry name" value="PUA-like_sf"/>
</dbReference>
<dbReference type="SUPFAM" id="SSF88697">
    <property type="entry name" value="PUA domain-like"/>
    <property type="match status" value="1"/>
</dbReference>
<name>H2CIZ4_9LEPT</name>
<dbReference type="Proteomes" id="UP000005737">
    <property type="component" value="Unassembled WGS sequence"/>
</dbReference>
<sequence>MNSKAVLISIHPEHVAKILSGEKRLEFRRQWAAQPIDVLVIYATSPVQKIIAITRIQNVFRGSKTHLWALAQEKGGGISRKQLFDYMDGKDEGVAIELSRLLKLKDGVHLSSVFGENFKPPQSFRYLTPSELERLIRLTEADKSEAPPLSRSDTKQERQYALFPAAQ</sequence>
<dbReference type="STRING" id="183.GCA_002009735_00724"/>
<dbReference type="HOGENOM" id="CLU_135561_0_0_12"/>
<evidence type="ECO:0000313" key="2">
    <source>
        <dbReference type="EMBL" id="EHQ04911.1"/>
    </source>
</evidence>
<protein>
    <recommendedName>
        <fullName evidence="4">ASCH domain-containing protein</fullName>
    </recommendedName>
</protein>
<gene>
    <name evidence="2" type="ORF">Lepil_0202</name>
</gene>
<dbReference type="AlphaFoldDB" id="H2CIZ4"/>
<evidence type="ECO:0000313" key="3">
    <source>
        <dbReference type="Proteomes" id="UP000005737"/>
    </source>
</evidence>
<evidence type="ECO:0008006" key="4">
    <source>
        <dbReference type="Google" id="ProtNLM"/>
    </source>
</evidence>
<organism evidence="2 3">
    <name type="scientific">Leptonema illini DSM 21528</name>
    <dbReference type="NCBI Taxonomy" id="929563"/>
    <lineage>
        <taxon>Bacteria</taxon>
        <taxon>Pseudomonadati</taxon>
        <taxon>Spirochaetota</taxon>
        <taxon>Spirochaetia</taxon>
        <taxon>Leptospirales</taxon>
        <taxon>Leptospiraceae</taxon>
        <taxon>Leptonema</taxon>
    </lineage>
</organism>
<keyword evidence="3" id="KW-1185">Reference proteome</keyword>
<dbReference type="EMBL" id="JH597773">
    <property type="protein sequence ID" value="EHQ04911.1"/>
    <property type="molecule type" value="Genomic_DNA"/>
</dbReference>
<accession>H2CIZ4</accession>
<reference evidence="2 3" key="1">
    <citation type="submission" date="2011-10" db="EMBL/GenBank/DDBJ databases">
        <title>The Improved High-Quality Draft genome of Leptonema illini DSM 21528.</title>
        <authorList>
            <consortium name="US DOE Joint Genome Institute (JGI-PGF)"/>
            <person name="Lucas S."/>
            <person name="Copeland A."/>
            <person name="Lapidus A."/>
            <person name="Glavina del Rio T."/>
            <person name="Dalin E."/>
            <person name="Tice H."/>
            <person name="Bruce D."/>
            <person name="Goodwin L."/>
            <person name="Pitluck S."/>
            <person name="Peters L."/>
            <person name="Mikhailova N."/>
            <person name="Held B."/>
            <person name="Kyrpides N."/>
            <person name="Mavromatis K."/>
            <person name="Ivanova N."/>
            <person name="Markowitz V."/>
            <person name="Cheng J.-F."/>
            <person name="Hugenholtz P."/>
            <person name="Woyke T."/>
            <person name="Wu D."/>
            <person name="Gronow S."/>
            <person name="Wellnitz S."/>
            <person name="Brambilla E.-M."/>
            <person name="Klenk H.-P."/>
            <person name="Eisen J.A."/>
        </authorList>
    </citation>
    <scope>NUCLEOTIDE SEQUENCE [LARGE SCALE GENOMIC DNA]</scope>
    <source>
        <strain evidence="2 3">DSM 21528</strain>
    </source>
</reference>
<proteinExistence type="predicted"/>
<evidence type="ECO:0000256" key="1">
    <source>
        <dbReference type="SAM" id="MobiDB-lite"/>
    </source>
</evidence>
<dbReference type="Gene3D" id="2.30.130.30">
    <property type="entry name" value="Hypothetical protein"/>
    <property type="match status" value="1"/>
</dbReference>